<name>A0A1F4VHN1_UNCKA</name>
<reference evidence="2 3" key="1">
    <citation type="journal article" date="2016" name="Nat. Commun.">
        <title>Thousands of microbial genomes shed light on interconnected biogeochemical processes in an aquifer system.</title>
        <authorList>
            <person name="Anantharaman K."/>
            <person name="Brown C.T."/>
            <person name="Hug L.A."/>
            <person name="Sharon I."/>
            <person name="Castelle C.J."/>
            <person name="Probst A.J."/>
            <person name="Thomas B.C."/>
            <person name="Singh A."/>
            <person name="Wilkins M.J."/>
            <person name="Karaoz U."/>
            <person name="Brodie E.L."/>
            <person name="Williams K.H."/>
            <person name="Hubbard S.S."/>
            <person name="Banfield J.F."/>
        </authorList>
    </citation>
    <scope>NUCLEOTIDE SEQUENCE [LARGE SCALE GENOMIC DNA]</scope>
</reference>
<dbReference type="EMBL" id="MEVN01000034">
    <property type="protein sequence ID" value="OGC56595.1"/>
    <property type="molecule type" value="Genomic_DNA"/>
</dbReference>
<evidence type="ECO:0000313" key="2">
    <source>
        <dbReference type="EMBL" id="OGC56595.1"/>
    </source>
</evidence>
<dbReference type="InterPro" id="IPR036388">
    <property type="entry name" value="WH-like_DNA-bd_sf"/>
</dbReference>
<proteinExistence type="predicted"/>
<evidence type="ECO:0000259" key="1">
    <source>
        <dbReference type="PROSITE" id="PS51459"/>
    </source>
</evidence>
<dbReference type="SUPFAM" id="SSF140931">
    <property type="entry name" value="Fic-like"/>
    <property type="match status" value="1"/>
</dbReference>
<comment type="caution">
    <text evidence="2">The sequence shown here is derived from an EMBL/GenBank/DDBJ whole genome shotgun (WGS) entry which is preliminary data.</text>
</comment>
<dbReference type="AlphaFoldDB" id="A0A1F4VHN1"/>
<dbReference type="InterPro" id="IPR003812">
    <property type="entry name" value="Fido"/>
</dbReference>
<dbReference type="InterPro" id="IPR036597">
    <property type="entry name" value="Fido-like_dom_sf"/>
</dbReference>
<organism evidence="2 3">
    <name type="scientific">candidate division WWE3 bacterium RIFCSPLOWO2_12_FULL_36_10</name>
    <dbReference type="NCBI Taxonomy" id="1802630"/>
    <lineage>
        <taxon>Bacteria</taxon>
        <taxon>Katanobacteria</taxon>
    </lineage>
</organism>
<dbReference type="Gene3D" id="1.10.3290.10">
    <property type="entry name" value="Fido-like domain"/>
    <property type="match status" value="1"/>
</dbReference>
<evidence type="ECO:0000313" key="3">
    <source>
        <dbReference type="Proteomes" id="UP000177763"/>
    </source>
</evidence>
<protein>
    <recommendedName>
        <fullName evidence="1">Fido domain-containing protein</fullName>
    </recommendedName>
</protein>
<dbReference type="PROSITE" id="PS51459">
    <property type="entry name" value="FIDO"/>
    <property type="match status" value="1"/>
</dbReference>
<feature type="domain" description="Fido" evidence="1">
    <location>
        <begin position="91"/>
        <end position="226"/>
    </location>
</feature>
<gene>
    <name evidence="2" type="ORF">A3H26_01740</name>
</gene>
<dbReference type="Gene3D" id="1.10.10.10">
    <property type="entry name" value="Winged helix-like DNA-binding domain superfamily/Winged helix DNA-binding domain"/>
    <property type="match status" value="1"/>
</dbReference>
<dbReference type="Proteomes" id="UP000177763">
    <property type="component" value="Unassembled WGS sequence"/>
</dbReference>
<sequence>MYLPEFTITNSILKNISNIEYARSIIENTRIMRNWGKQLEKDAQIRCVLNSLKIVDQNFSIETIKKFVDKLNNSPSKEASSIFSLIKKVNLNESYSESFEFEDIKSIGGAFRSRKNSLGTNPEEILAEMENMIDWFHSLEAKETHPIILSGILKAQIENVMPFENMNSIASNFLALIILKRSGYLFGNYICLEEYYTQNFLKYENSVKSVWENNGDLTVWLEFFTDGLARETSIIKEKIIILAKDTKIAKVSGRIHLTQRQEKIVEHLQDYGIMQNNEFSKMFPGISEDSILRDLKTLMDKKIIIKSGKTKSSRYELRD</sequence>
<dbReference type="STRING" id="1802630.A3H26_01740"/>
<accession>A0A1F4VHN1</accession>